<evidence type="ECO:0000313" key="1">
    <source>
        <dbReference type="EMBL" id="GAB1219159.1"/>
    </source>
</evidence>
<dbReference type="EMBL" id="BAAFRS010000016">
    <property type="protein sequence ID" value="GAB1219159.1"/>
    <property type="molecule type" value="Genomic_DNA"/>
</dbReference>
<dbReference type="Proteomes" id="UP001628156">
    <property type="component" value="Unassembled WGS sequence"/>
</dbReference>
<evidence type="ECO:0000313" key="2">
    <source>
        <dbReference type="Proteomes" id="UP001628156"/>
    </source>
</evidence>
<evidence type="ECO:0008006" key="3">
    <source>
        <dbReference type="Google" id="ProtNLM"/>
    </source>
</evidence>
<protein>
    <recommendedName>
        <fullName evidence="3">GINS subunit domain-containing protein</fullName>
    </recommendedName>
</protein>
<keyword evidence="2" id="KW-1185">Reference proteome</keyword>
<comment type="caution">
    <text evidence="1">The sequence shown here is derived from an EMBL/GenBank/DDBJ whole genome shotgun (WGS) entry which is preliminary data.</text>
</comment>
<reference evidence="1 2" key="1">
    <citation type="journal article" date="2019" name="PLoS Negl. Trop. Dis.">
        <title>Whole genome sequencing of Entamoeba nuttalli reveals mammalian host-related molecular signatures and a novel octapeptide-repeat surface protein.</title>
        <authorList>
            <person name="Tanaka M."/>
            <person name="Makiuchi T."/>
            <person name="Komiyama T."/>
            <person name="Shiina T."/>
            <person name="Osaki K."/>
            <person name="Tachibana H."/>
        </authorList>
    </citation>
    <scope>NUCLEOTIDE SEQUENCE [LARGE SCALE GENOMIC DNA]</scope>
    <source>
        <strain evidence="1 2">P19-061405</strain>
    </source>
</reference>
<name>A0ABQ0D8I2_9EUKA</name>
<dbReference type="InterPro" id="IPR010492">
    <property type="entry name" value="GINS_Psf3"/>
</dbReference>
<proteinExistence type="predicted"/>
<organism evidence="1 2">
    <name type="scientific">Entamoeba nuttalli</name>
    <dbReference type="NCBI Taxonomy" id="412467"/>
    <lineage>
        <taxon>Eukaryota</taxon>
        <taxon>Amoebozoa</taxon>
        <taxon>Evosea</taxon>
        <taxon>Archamoebae</taxon>
        <taxon>Mastigamoebida</taxon>
        <taxon>Entamoebidae</taxon>
        <taxon>Entamoeba</taxon>
    </lineage>
</organism>
<dbReference type="PANTHER" id="PTHR22768:SF0">
    <property type="entry name" value="DNA REPLICATION COMPLEX GINS PROTEIN PSF3"/>
    <property type="match status" value="1"/>
</dbReference>
<dbReference type="InterPro" id="IPR036224">
    <property type="entry name" value="GINS_bundle-like_dom_sf"/>
</dbReference>
<gene>
    <name evidence="1" type="ORF">ENUP19_0016G0007</name>
</gene>
<dbReference type="Gene3D" id="1.20.58.2050">
    <property type="match status" value="1"/>
</dbReference>
<dbReference type="InterPro" id="IPR038437">
    <property type="entry name" value="GINS_Psf3_sf"/>
</dbReference>
<dbReference type="PANTHER" id="PTHR22768">
    <property type="entry name" value="DNA REPLICATION COMPLEX GINS PROTEIN PSF3"/>
    <property type="match status" value="1"/>
</dbReference>
<sequence>MEHLISEETKVTVQAIQDISGLGFLDKSKGTNIPSLTELTQTQHNIESQISTSNSQNDLSLNDSSIPEGRKFQIPLWLAITLQNYGYVRIIVNEEFNKEYSRQFIKKATDVFEVNPSSINFSKFPFYFEVGGNIAQEIGDVELAKSIRNMMLIRLRRIYDEACNSSEQTNKFVRTLTHSEKELYQEIIDVNAQSKKVKTMELDHVQMSSFHDIIHK</sequence>
<accession>A0ABQ0D8I2</accession>
<dbReference type="SUPFAM" id="SSF158573">
    <property type="entry name" value="GINS helical bundle-like"/>
    <property type="match status" value="1"/>
</dbReference>
<dbReference type="SUPFAM" id="SSF160059">
    <property type="entry name" value="PriA/YqbF domain"/>
    <property type="match status" value="1"/>
</dbReference>
<dbReference type="CDD" id="cd11713">
    <property type="entry name" value="GINS_A_psf3"/>
    <property type="match status" value="1"/>
</dbReference>